<dbReference type="AlphaFoldDB" id="A0A975FJJ6"/>
<evidence type="ECO:0000256" key="1">
    <source>
        <dbReference type="ARBA" id="ARBA00023125"/>
    </source>
</evidence>
<evidence type="ECO:0000313" key="5">
    <source>
        <dbReference type="EMBL" id="QTX02882.1"/>
    </source>
</evidence>
<dbReference type="InterPro" id="IPR011344">
    <property type="entry name" value="ssDNA-bd"/>
</dbReference>
<comment type="subunit">
    <text evidence="2">Homotetramer.</text>
</comment>
<evidence type="ECO:0000256" key="4">
    <source>
        <dbReference type="SAM" id="MobiDB-lite"/>
    </source>
</evidence>
<dbReference type="EMBL" id="CP054393">
    <property type="protein sequence ID" value="QTX02882.1"/>
    <property type="molecule type" value="Genomic_DNA"/>
</dbReference>
<evidence type="ECO:0000256" key="2">
    <source>
        <dbReference type="HAMAP-Rule" id="MF_00984"/>
    </source>
</evidence>
<dbReference type="PROSITE" id="PS50935">
    <property type="entry name" value="SSB"/>
    <property type="match status" value="1"/>
</dbReference>
<dbReference type="GO" id="GO:0009295">
    <property type="term" value="C:nucleoid"/>
    <property type="evidence" value="ECO:0007669"/>
    <property type="project" value="TreeGrafter"/>
</dbReference>
<dbReference type="KEGG" id="pluf:LFWB_4530"/>
<dbReference type="SUPFAM" id="SSF50249">
    <property type="entry name" value="Nucleic acid-binding proteins"/>
    <property type="match status" value="1"/>
</dbReference>
<evidence type="ECO:0000256" key="3">
    <source>
        <dbReference type="PIRNR" id="PIRNR002070"/>
    </source>
</evidence>
<evidence type="ECO:0000313" key="7">
    <source>
        <dbReference type="Proteomes" id="UP000672038"/>
    </source>
</evidence>
<dbReference type="Proteomes" id="UP000672038">
    <property type="component" value="Chromosome"/>
</dbReference>
<dbReference type="PIRSF" id="PIRSF002070">
    <property type="entry name" value="SSB"/>
    <property type="match status" value="1"/>
</dbReference>
<dbReference type="CDD" id="cd04496">
    <property type="entry name" value="SSB_OBF"/>
    <property type="match status" value="1"/>
</dbReference>
<dbReference type="RefSeq" id="WP_210954525.1">
    <property type="nucleotide sequence ID" value="NZ_CP054393.1"/>
</dbReference>
<protein>
    <recommendedName>
        <fullName evidence="2 3">Single-stranded DNA-binding protein</fullName>
        <shortName evidence="2">SSB</shortName>
    </recommendedName>
</protein>
<reference evidence="5" key="1">
    <citation type="submission" date="2020-06" db="EMBL/GenBank/DDBJ databases">
        <title>Complete genome sequence of Candidatus Phytoplasma luffae NCHU2019.</title>
        <authorList>
            <person name="Cho S.-T."/>
            <person name="Tan C.-M."/>
            <person name="Li J.-R."/>
            <person name="Chien Y.-Y."/>
            <person name="Chiu Y.-C."/>
            <person name="Yang J.-Y."/>
            <person name="Kuo C.-H."/>
        </authorList>
    </citation>
    <scope>NUCLEOTIDE SEQUENCE</scope>
    <source>
        <strain evidence="5">NCHU2019</strain>
    </source>
</reference>
<dbReference type="InterPro" id="IPR012340">
    <property type="entry name" value="NA-bd_OB-fold"/>
</dbReference>
<dbReference type="GO" id="GO:0006260">
    <property type="term" value="P:DNA replication"/>
    <property type="evidence" value="ECO:0007669"/>
    <property type="project" value="InterPro"/>
</dbReference>
<dbReference type="Pfam" id="PF00436">
    <property type="entry name" value="SSB"/>
    <property type="match status" value="1"/>
</dbReference>
<organism evidence="5 7">
    <name type="scientific">Loofah witches'-broom phytoplasma</name>
    <dbReference type="NCBI Taxonomy" id="35773"/>
    <lineage>
        <taxon>Bacteria</taxon>
        <taxon>Bacillati</taxon>
        <taxon>Mycoplasmatota</taxon>
        <taxon>Mollicutes</taxon>
        <taxon>Acholeplasmatales</taxon>
        <taxon>Acholeplasmataceae</taxon>
        <taxon>Candidatus Phytoplasma</taxon>
        <taxon>16SrVIII (Loofah witches'-broom group)</taxon>
    </lineage>
</organism>
<feature type="region of interest" description="Disordered" evidence="4">
    <location>
        <begin position="109"/>
        <end position="152"/>
    </location>
</feature>
<comment type="caution">
    <text evidence="2">Lacks conserved residue(s) required for the propagation of feature annotation.</text>
</comment>
<sequence length="152" mass="17667">MINKVILVGRITKDPELRFVNVDIPLVKFVLAVNRNYVNSSGIKEVDFIRCSVWNKQAENLAKYISKGTMLGIEGSIRVTTSEVNNQKQFFVDVHCDNIQFLESKNKRDSNQSNYYDDEYKKTEDKNYSHQNNEHSSNDKKLIIDNNEDLPF</sequence>
<dbReference type="PANTHER" id="PTHR10302:SF27">
    <property type="entry name" value="SINGLE-STRANDED DNA-BINDING PROTEIN"/>
    <property type="match status" value="1"/>
</dbReference>
<dbReference type="GO" id="GO:0003697">
    <property type="term" value="F:single-stranded DNA binding"/>
    <property type="evidence" value="ECO:0007669"/>
    <property type="project" value="UniProtKB-UniRule"/>
</dbReference>
<dbReference type="KEGG" id="pluf:LFWB_3120"/>
<dbReference type="NCBIfam" id="TIGR00621">
    <property type="entry name" value="ssb"/>
    <property type="match status" value="1"/>
</dbReference>
<proteinExistence type="inferred from homology"/>
<feature type="compositionally biased region" description="Basic and acidic residues" evidence="4">
    <location>
        <begin position="118"/>
        <end position="143"/>
    </location>
</feature>
<dbReference type="HAMAP" id="MF_00984">
    <property type="entry name" value="SSB"/>
    <property type="match status" value="1"/>
</dbReference>
<dbReference type="InterPro" id="IPR000424">
    <property type="entry name" value="Primosome_PriB/ssb"/>
</dbReference>
<name>A0A975FJJ6_LOWBP</name>
<dbReference type="PANTHER" id="PTHR10302">
    <property type="entry name" value="SINGLE-STRANDED DNA-BINDING PROTEIN"/>
    <property type="match status" value="1"/>
</dbReference>
<dbReference type="EMBL" id="CP054393">
    <property type="protein sequence ID" value="QTX03019.1"/>
    <property type="molecule type" value="Genomic_DNA"/>
</dbReference>
<keyword evidence="1 2" id="KW-0238">DNA-binding</keyword>
<dbReference type="Gene3D" id="2.40.50.140">
    <property type="entry name" value="Nucleic acid-binding proteins"/>
    <property type="match status" value="1"/>
</dbReference>
<gene>
    <name evidence="5" type="primary">ssb</name>
    <name evidence="5" type="ORF">LFWB_3120</name>
    <name evidence="6" type="ORF">LFWB_4530</name>
</gene>
<keyword evidence="7" id="KW-1185">Reference proteome</keyword>
<evidence type="ECO:0000313" key="6">
    <source>
        <dbReference type="EMBL" id="QTX03019.1"/>
    </source>
</evidence>
<accession>A0A975FJJ6</accession>